<sequence>MSEPTFLGWKAYNLGTGRGYSVLDLINAFTKASGKKINYEIVERREGDIASSFADAALAKNELKWVATRGVDDMCKDTWKWQKQNPHGFHK</sequence>
<comment type="cofactor">
    <cofactor evidence="2">
        <name>NAD(+)</name>
        <dbReference type="ChEBI" id="CHEBI:57540"/>
    </cofactor>
</comment>
<dbReference type="EC" id="5.1.3.2" evidence="4"/>
<reference evidence="7" key="2">
    <citation type="submission" date="2021-08" db="EMBL/GenBank/DDBJ databases">
        <authorList>
            <person name="Eriksson T."/>
        </authorList>
    </citation>
    <scope>NUCLEOTIDE SEQUENCE</scope>
    <source>
        <strain evidence="7">Stoneville</strain>
        <tissue evidence="7">Whole head</tissue>
    </source>
</reference>
<keyword evidence="6" id="KW-0413">Isomerase</keyword>
<organism evidence="7 8">
    <name type="scientific">Tenebrio molitor</name>
    <name type="common">Yellow mealworm beetle</name>
    <dbReference type="NCBI Taxonomy" id="7067"/>
    <lineage>
        <taxon>Eukaryota</taxon>
        <taxon>Metazoa</taxon>
        <taxon>Ecdysozoa</taxon>
        <taxon>Arthropoda</taxon>
        <taxon>Hexapoda</taxon>
        <taxon>Insecta</taxon>
        <taxon>Pterygota</taxon>
        <taxon>Neoptera</taxon>
        <taxon>Endopterygota</taxon>
        <taxon>Coleoptera</taxon>
        <taxon>Polyphaga</taxon>
        <taxon>Cucujiformia</taxon>
        <taxon>Tenebrionidae</taxon>
        <taxon>Tenebrio</taxon>
    </lineage>
</organism>
<evidence type="ECO:0000256" key="1">
    <source>
        <dbReference type="ARBA" id="ARBA00000083"/>
    </source>
</evidence>
<evidence type="ECO:0000256" key="6">
    <source>
        <dbReference type="ARBA" id="ARBA00023235"/>
    </source>
</evidence>
<name>A0A8J6LNM5_TENMO</name>
<reference evidence="7" key="1">
    <citation type="journal article" date="2020" name="J Insects Food Feed">
        <title>The yellow mealworm (Tenebrio molitor) genome: a resource for the emerging insects as food and feed industry.</title>
        <authorList>
            <person name="Eriksson T."/>
            <person name="Andere A."/>
            <person name="Kelstrup H."/>
            <person name="Emery V."/>
            <person name="Picard C."/>
        </authorList>
    </citation>
    <scope>NUCLEOTIDE SEQUENCE</scope>
    <source>
        <strain evidence="7">Stoneville</strain>
        <tissue evidence="7">Whole head</tissue>
    </source>
</reference>
<dbReference type="Gene3D" id="3.90.25.10">
    <property type="entry name" value="UDP-galactose 4-epimerase, domain 1"/>
    <property type="match status" value="1"/>
</dbReference>
<dbReference type="PANTHER" id="PTHR43725">
    <property type="entry name" value="UDP-GLUCOSE 4-EPIMERASE"/>
    <property type="match status" value="1"/>
</dbReference>
<dbReference type="InterPro" id="IPR036291">
    <property type="entry name" value="NAD(P)-bd_dom_sf"/>
</dbReference>
<evidence type="ECO:0000256" key="3">
    <source>
        <dbReference type="ARBA" id="ARBA00004947"/>
    </source>
</evidence>
<comment type="catalytic activity">
    <reaction evidence="1">
        <text>UDP-alpha-D-glucose = UDP-alpha-D-galactose</text>
        <dbReference type="Rhea" id="RHEA:22168"/>
        <dbReference type="ChEBI" id="CHEBI:58885"/>
        <dbReference type="ChEBI" id="CHEBI:66914"/>
        <dbReference type="EC" id="5.1.3.2"/>
    </reaction>
</comment>
<keyword evidence="5" id="KW-0520">NAD</keyword>
<dbReference type="PANTHER" id="PTHR43725:SF47">
    <property type="entry name" value="UDP-GLUCOSE 4-EPIMERASE"/>
    <property type="match status" value="1"/>
</dbReference>
<dbReference type="AlphaFoldDB" id="A0A8J6LNM5"/>
<protein>
    <recommendedName>
        <fullName evidence="4">UDP-glucose 4-epimerase</fullName>
        <ecNumber evidence="4">5.1.3.2</ecNumber>
    </recommendedName>
</protein>
<evidence type="ECO:0000256" key="2">
    <source>
        <dbReference type="ARBA" id="ARBA00001911"/>
    </source>
</evidence>
<comment type="pathway">
    <text evidence="3">Carbohydrate metabolism; galactose metabolism.</text>
</comment>
<dbReference type="GO" id="GO:0033499">
    <property type="term" value="P:galactose catabolic process via UDP-galactose, Leloir pathway"/>
    <property type="evidence" value="ECO:0007669"/>
    <property type="project" value="TreeGrafter"/>
</dbReference>
<evidence type="ECO:0000256" key="5">
    <source>
        <dbReference type="ARBA" id="ARBA00023027"/>
    </source>
</evidence>
<dbReference type="GO" id="GO:0003978">
    <property type="term" value="F:UDP-glucose 4-epimerase activity"/>
    <property type="evidence" value="ECO:0007669"/>
    <property type="project" value="UniProtKB-EC"/>
</dbReference>
<evidence type="ECO:0000313" key="8">
    <source>
        <dbReference type="Proteomes" id="UP000719412"/>
    </source>
</evidence>
<dbReference type="EMBL" id="JABDTM020014496">
    <property type="protein sequence ID" value="KAH0819456.1"/>
    <property type="molecule type" value="Genomic_DNA"/>
</dbReference>
<dbReference type="SUPFAM" id="SSF51735">
    <property type="entry name" value="NAD(P)-binding Rossmann-fold domains"/>
    <property type="match status" value="1"/>
</dbReference>
<gene>
    <name evidence="7" type="ORF">GEV33_003335</name>
</gene>
<comment type="caution">
    <text evidence="7">The sequence shown here is derived from an EMBL/GenBank/DDBJ whole genome shotgun (WGS) entry which is preliminary data.</text>
</comment>
<keyword evidence="8" id="KW-1185">Reference proteome</keyword>
<evidence type="ECO:0000256" key="4">
    <source>
        <dbReference type="ARBA" id="ARBA00013189"/>
    </source>
</evidence>
<dbReference type="GO" id="GO:0005829">
    <property type="term" value="C:cytosol"/>
    <property type="evidence" value="ECO:0007669"/>
    <property type="project" value="TreeGrafter"/>
</dbReference>
<accession>A0A8J6LNM5</accession>
<dbReference type="Proteomes" id="UP000719412">
    <property type="component" value="Unassembled WGS sequence"/>
</dbReference>
<evidence type="ECO:0000313" key="7">
    <source>
        <dbReference type="EMBL" id="KAH0819456.1"/>
    </source>
</evidence>
<proteinExistence type="predicted"/>